<dbReference type="Proteomes" id="UP001499843">
    <property type="component" value="Unassembled WGS sequence"/>
</dbReference>
<proteinExistence type="predicted"/>
<dbReference type="Pfam" id="PF21863">
    <property type="entry name" value="HTH_67"/>
    <property type="match status" value="1"/>
</dbReference>
<evidence type="ECO:0000313" key="1">
    <source>
        <dbReference type="EMBL" id="GAA2205784.1"/>
    </source>
</evidence>
<name>A0ABN3C8X5_9ACTN</name>
<keyword evidence="2" id="KW-1185">Reference proteome</keyword>
<dbReference type="InterPro" id="IPR054058">
    <property type="entry name" value="HTH_67"/>
</dbReference>
<reference evidence="1 2" key="1">
    <citation type="journal article" date="2019" name="Int. J. Syst. Evol. Microbiol.">
        <title>The Global Catalogue of Microorganisms (GCM) 10K type strain sequencing project: providing services to taxonomists for standard genome sequencing and annotation.</title>
        <authorList>
            <consortium name="The Broad Institute Genomics Platform"/>
            <consortium name="The Broad Institute Genome Sequencing Center for Infectious Disease"/>
            <person name="Wu L."/>
            <person name="Ma J."/>
        </authorList>
    </citation>
    <scope>NUCLEOTIDE SEQUENCE [LARGE SCALE GENOMIC DNA]</scope>
    <source>
        <strain evidence="1 2">JCM 16114</strain>
    </source>
</reference>
<dbReference type="NCBIfam" id="NF047719">
    <property type="entry name" value="SCO6745_fam_HTH"/>
    <property type="match status" value="1"/>
</dbReference>
<gene>
    <name evidence="1" type="ORF">GCM10009850_012420</name>
</gene>
<organism evidence="1 2">
    <name type="scientific">Nonomuraea monospora</name>
    <dbReference type="NCBI Taxonomy" id="568818"/>
    <lineage>
        <taxon>Bacteria</taxon>
        <taxon>Bacillati</taxon>
        <taxon>Actinomycetota</taxon>
        <taxon>Actinomycetes</taxon>
        <taxon>Streptosporangiales</taxon>
        <taxon>Streptosporangiaceae</taxon>
        <taxon>Nonomuraea</taxon>
    </lineage>
</organism>
<dbReference type="EMBL" id="BAAAQX010000002">
    <property type="protein sequence ID" value="GAA2205784.1"/>
    <property type="molecule type" value="Genomic_DNA"/>
</dbReference>
<sequence length="255" mass="27251">MDMADPRTTAVQVKGPIGQFGGGFMISREVKAVCDEYGLGARDVYFRGRCGVLGECDAAVVTAVAVFFPAAHVEECWNAGRKLPVDKAVELYAEACQAWGRRKLGGQQGCARLAELLEPVVEQASPVGAPLFAGWRAVPLPDDPPARATQLMHVVRELRGGLHANAVLAAGLHPLEATLAADHAGAPVGLGQARGEDVARFFTWPEPYEKPGPDVVARRAAVEETTDDLMAPVFSVLTDSESDELIELLRFGHAR</sequence>
<accession>A0ABN3C8X5</accession>
<evidence type="ECO:0000313" key="2">
    <source>
        <dbReference type="Proteomes" id="UP001499843"/>
    </source>
</evidence>
<protein>
    <submittedName>
        <fullName evidence="1">EvbL</fullName>
    </submittedName>
</protein>
<comment type="caution">
    <text evidence="1">The sequence shown here is derived from an EMBL/GenBank/DDBJ whole genome shotgun (WGS) entry which is preliminary data.</text>
</comment>